<dbReference type="Gene3D" id="2.40.50.140">
    <property type="entry name" value="Nucleic acid-binding proteins"/>
    <property type="match status" value="3"/>
</dbReference>
<keyword evidence="4" id="KW-0862">Zinc</keyword>
<dbReference type="HOGENOM" id="CLU_449282_0_0_1"/>
<dbReference type="GO" id="GO:0003677">
    <property type="term" value="F:DNA binding"/>
    <property type="evidence" value="ECO:0007669"/>
    <property type="project" value="UniProtKB-KW"/>
</dbReference>
<keyword evidence="9" id="KW-1185">Reference proteome</keyword>
<evidence type="ECO:0008006" key="10">
    <source>
        <dbReference type="Google" id="ProtNLM"/>
    </source>
</evidence>
<evidence type="ECO:0000256" key="5">
    <source>
        <dbReference type="ARBA" id="ARBA00023125"/>
    </source>
</evidence>
<dbReference type="AlphaFoldDB" id="T1KN67"/>
<evidence type="ECO:0000259" key="7">
    <source>
        <dbReference type="Pfam" id="PF08646"/>
    </source>
</evidence>
<feature type="domain" description="OB" evidence="6">
    <location>
        <begin position="221"/>
        <end position="305"/>
    </location>
</feature>
<keyword evidence="3" id="KW-0863">Zinc-finger</keyword>
<dbReference type="Pfam" id="PF01336">
    <property type="entry name" value="tRNA_anti-codon"/>
    <property type="match status" value="1"/>
</dbReference>
<dbReference type="EMBL" id="CAEY01000255">
    <property type="status" value="NOT_ANNOTATED_CDS"/>
    <property type="molecule type" value="Genomic_DNA"/>
</dbReference>
<evidence type="ECO:0000256" key="2">
    <source>
        <dbReference type="ARBA" id="ARBA00022723"/>
    </source>
</evidence>
<evidence type="ECO:0000259" key="6">
    <source>
        <dbReference type="Pfam" id="PF01336"/>
    </source>
</evidence>
<sequence length="608" mass="66999">MDLTTDAIQRIVSGRYIPSPCLRVMNISFIPDSSSQGSQRISCYLSDGDNFFTPCIIPVKSNITLREDSIIILQDYSFYTSPHFGKPIIEVYSYRSFPDVPDTDSVPDIDDNSCVFDSNPVAIISTPERQPSPQGVPLLSQQAIQYLPIGNPIPQISSESPLVSGGLLDLSPRVSRSMTPSKRPAFSQVHFSPASSLLAKRTHIAPERPIPIFNLSFQSSWTIKGRVTVKGALGPLKHGGNWFYFELSDLSGTIKINAFQAETERFFGVIKLGHVYAISNGELKPAKLPFNTTKHLREITLKHYSIIREELDFHDADFPNVPSNFTKISHLRNSPISSVVDVIGVCVFVTLVNKGACRSVLIQDDSSTEIRLSIWNLSPNDFNPPIGSIIVARRARLTQQHCGLILTVAGCATVDVNPDLPEAVRLLDWFNNHGSSTSFTSLSKGFFGEISLINSLPQSLQDDAIIYTNLEVIIISGCGYVYKAHTVCGRRIKIYQRDIPVCESCLDTLPQLSDQLLLTLGISDSSGSVEVSVFTDVALDLLSKTTNDIPNISDASLSLAIEGFIGKTFQLCIKSRMTFFHGEHQLQHSVKYFSEKVALEGPSGLFSF</sequence>
<dbReference type="Pfam" id="PF08646">
    <property type="entry name" value="Rep_fac-A_C"/>
    <property type="match status" value="1"/>
</dbReference>
<feature type="domain" description="Replication factor A C-terminal" evidence="7">
    <location>
        <begin position="479"/>
        <end position="591"/>
    </location>
</feature>
<comment type="similarity">
    <text evidence="1">Belongs to the replication factor A protein 1 family.</text>
</comment>
<dbReference type="InterPro" id="IPR013955">
    <property type="entry name" value="Rep_factor-A_C"/>
</dbReference>
<dbReference type="InterPro" id="IPR004365">
    <property type="entry name" value="NA-bd_OB_tRNA"/>
</dbReference>
<dbReference type="FunFam" id="2.40.50.140:FF:000041">
    <property type="entry name" value="Replication protein A subunit"/>
    <property type="match status" value="1"/>
</dbReference>
<reference evidence="9" key="1">
    <citation type="submission" date="2011-08" db="EMBL/GenBank/DDBJ databases">
        <authorList>
            <person name="Rombauts S."/>
        </authorList>
    </citation>
    <scope>NUCLEOTIDE SEQUENCE</scope>
    <source>
        <strain evidence="9">London</strain>
    </source>
</reference>
<dbReference type="SUPFAM" id="SSF50249">
    <property type="entry name" value="Nucleic acid-binding proteins"/>
    <property type="match status" value="3"/>
</dbReference>
<dbReference type="EnsemblMetazoa" id="tetur161g00010.1">
    <property type="protein sequence ID" value="tetur161g00010.1"/>
    <property type="gene ID" value="tetur161g00010"/>
</dbReference>
<evidence type="ECO:0000256" key="3">
    <source>
        <dbReference type="ARBA" id="ARBA00022771"/>
    </source>
</evidence>
<dbReference type="STRING" id="32264.T1KN67"/>
<keyword evidence="5" id="KW-0238">DNA-binding</keyword>
<dbReference type="eggNOG" id="KOG0851">
    <property type="taxonomic scope" value="Eukaryota"/>
</dbReference>
<accession>T1KN67</accession>
<proteinExistence type="inferred from homology"/>
<evidence type="ECO:0000313" key="8">
    <source>
        <dbReference type="EnsemblMetazoa" id="tetur161g00010.1"/>
    </source>
</evidence>
<keyword evidence="2" id="KW-0479">Metal-binding</keyword>
<protein>
    <recommendedName>
        <fullName evidence="10">Replication protein A OB domain-containing protein</fullName>
    </recommendedName>
</protein>
<dbReference type="GO" id="GO:0008270">
    <property type="term" value="F:zinc ion binding"/>
    <property type="evidence" value="ECO:0007669"/>
    <property type="project" value="UniProtKB-KW"/>
</dbReference>
<evidence type="ECO:0000256" key="1">
    <source>
        <dbReference type="ARBA" id="ARBA00005690"/>
    </source>
</evidence>
<dbReference type="Proteomes" id="UP000015104">
    <property type="component" value="Unassembled WGS sequence"/>
</dbReference>
<organism evidence="8 9">
    <name type="scientific">Tetranychus urticae</name>
    <name type="common">Two-spotted spider mite</name>
    <dbReference type="NCBI Taxonomy" id="32264"/>
    <lineage>
        <taxon>Eukaryota</taxon>
        <taxon>Metazoa</taxon>
        <taxon>Ecdysozoa</taxon>
        <taxon>Arthropoda</taxon>
        <taxon>Chelicerata</taxon>
        <taxon>Arachnida</taxon>
        <taxon>Acari</taxon>
        <taxon>Acariformes</taxon>
        <taxon>Trombidiformes</taxon>
        <taxon>Prostigmata</taxon>
        <taxon>Eleutherengona</taxon>
        <taxon>Raphignathae</taxon>
        <taxon>Tetranychoidea</taxon>
        <taxon>Tetranychidae</taxon>
        <taxon>Tetranychus</taxon>
    </lineage>
</organism>
<dbReference type="CDD" id="cd04474">
    <property type="entry name" value="RPA1_DBD_A"/>
    <property type="match status" value="1"/>
</dbReference>
<dbReference type="InterPro" id="IPR012340">
    <property type="entry name" value="NA-bd_OB-fold"/>
</dbReference>
<evidence type="ECO:0000313" key="9">
    <source>
        <dbReference type="Proteomes" id="UP000015104"/>
    </source>
</evidence>
<evidence type="ECO:0000256" key="4">
    <source>
        <dbReference type="ARBA" id="ARBA00022833"/>
    </source>
</evidence>
<reference evidence="8" key="2">
    <citation type="submission" date="2015-06" db="UniProtKB">
        <authorList>
            <consortium name="EnsemblMetazoa"/>
        </authorList>
    </citation>
    <scope>IDENTIFICATION</scope>
</reference>
<name>T1KN67_TETUR</name>